<dbReference type="EMBL" id="MCOG01000403">
    <property type="protein sequence ID" value="ORY09802.1"/>
    <property type="molecule type" value="Genomic_DNA"/>
</dbReference>
<feature type="signal peptide" evidence="1">
    <location>
        <begin position="1"/>
        <end position="21"/>
    </location>
</feature>
<evidence type="ECO:0000313" key="2">
    <source>
        <dbReference type="EMBL" id="ORY09802.1"/>
    </source>
</evidence>
<protein>
    <recommendedName>
        <fullName evidence="4">Periplasmic binding protein-like II</fullName>
    </recommendedName>
</protein>
<keyword evidence="1" id="KW-0732">Signal</keyword>
<accession>A0A1Y1ZHT3</accession>
<dbReference type="Gene3D" id="3.40.190.10">
    <property type="entry name" value="Periplasmic binding protein-like II"/>
    <property type="match status" value="1"/>
</dbReference>
<sequence>MKYILIYFLIFQNLLLYLCETVKLNSVVLAFSPEDKFFQLIEKDFNNYAIENSLDIQLNVTLYTFNNSLDLENDYRSTIEYIQITIQQNMIFIFLISSIPQNIMKFLLELDDVIPESHFLLYSSGIAPYICKYNGKWIGLPVDINYRILYSNMDLLNKYEKKLPKTWEEMLK</sequence>
<evidence type="ECO:0000256" key="1">
    <source>
        <dbReference type="SAM" id="SignalP"/>
    </source>
</evidence>
<name>A0A1Y1ZHT3_9FUNG</name>
<proteinExistence type="predicted"/>
<comment type="caution">
    <text evidence="2">The sequence shown here is derived from an EMBL/GenBank/DDBJ whole genome shotgun (WGS) entry which is preliminary data.</text>
</comment>
<dbReference type="Proteomes" id="UP000193920">
    <property type="component" value="Unassembled WGS sequence"/>
</dbReference>
<gene>
    <name evidence="2" type="ORF">LY90DRAFT_678073</name>
</gene>
<dbReference type="AlphaFoldDB" id="A0A1Y1ZHT3"/>
<reference evidence="2 3" key="1">
    <citation type="submission" date="2016-08" db="EMBL/GenBank/DDBJ databases">
        <title>A Parts List for Fungal Cellulosomes Revealed by Comparative Genomics.</title>
        <authorList>
            <consortium name="DOE Joint Genome Institute"/>
            <person name="Haitjema C.H."/>
            <person name="Gilmore S.P."/>
            <person name="Henske J.K."/>
            <person name="Solomon K.V."/>
            <person name="De Groot R."/>
            <person name="Kuo A."/>
            <person name="Mondo S.J."/>
            <person name="Salamov A.A."/>
            <person name="Labutti K."/>
            <person name="Zhao Z."/>
            <person name="Chiniquy J."/>
            <person name="Barry K."/>
            <person name="Brewer H.M."/>
            <person name="Purvine S.O."/>
            <person name="Wright A.T."/>
            <person name="Boxma B."/>
            <person name="Van Alen T."/>
            <person name="Hackstein J.H."/>
            <person name="Baker S.E."/>
            <person name="Grigoriev I.V."/>
            <person name="O'Malley M.A."/>
        </authorList>
    </citation>
    <scope>NUCLEOTIDE SEQUENCE [LARGE SCALE GENOMIC DNA]</scope>
    <source>
        <strain evidence="2 3">G1</strain>
    </source>
</reference>
<dbReference type="OrthoDB" id="2118873at2759"/>
<evidence type="ECO:0000313" key="3">
    <source>
        <dbReference type="Proteomes" id="UP000193920"/>
    </source>
</evidence>
<feature type="chain" id="PRO_5012146727" description="Periplasmic binding protein-like II" evidence="1">
    <location>
        <begin position="22"/>
        <end position="172"/>
    </location>
</feature>
<evidence type="ECO:0008006" key="4">
    <source>
        <dbReference type="Google" id="ProtNLM"/>
    </source>
</evidence>
<dbReference type="SUPFAM" id="SSF53850">
    <property type="entry name" value="Periplasmic binding protein-like II"/>
    <property type="match status" value="1"/>
</dbReference>
<organism evidence="2 3">
    <name type="scientific">Neocallimastix californiae</name>
    <dbReference type="NCBI Taxonomy" id="1754190"/>
    <lineage>
        <taxon>Eukaryota</taxon>
        <taxon>Fungi</taxon>
        <taxon>Fungi incertae sedis</taxon>
        <taxon>Chytridiomycota</taxon>
        <taxon>Chytridiomycota incertae sedis</taxon>
        <taxon>Neocallimastigomycetes</taxon>
        <taxon>Neocallimastigales</taxon>
        <taxon>Neocallimastigaceae</taxon>
        <taxon>Neocallimastix</taxon>
    </lineage>
</organism>
<keyword evidence="3" id="KW-1185">Reference proteome</keyword>